<evidence type="ECO:0000256" key="2">
    <source>
        <dbReference type="ARBA" id="ARBA00012438"/>
    </source>
</evidence>
<dbReference type="InterPro" id="IPR050482">
    <property type="entry name" value="Sensor_HK_TwoCompSys"/>
</dbReference>
<keyword evidence="5" id="KW-0902">Two-component regulatory system</keyword>
<evidence type="ECO:0000256" key="4">
    <source>
        <dbReference type="ARBA" id="ARBA00022777"/>
    </source>
</evidence>
<evidence type="ECO:0000256" key="6">
    <source>
        <dbReference type="SAM" id="Coils"/>
    </source>
</evidence>
<keyword evidence="3" id="KW-0808">Transferase</keyword>
<dbReference type="AlphaFoldDB" id="A0A7K3TFD4"/>
<feature type="transmembrane region" description="Helical" evidence="8">
    <location>
        <begin position="149"/>
        <end position="169"/>
    </location>
</feature>
<dbReference type="EMBL" id="WHZY01000001">
    <property type="protein sequence ID" value="NEG77419.1"/>
    <property type="molecule type" value="Genomic_DNA"/>
</dbReference>
<feature type="transmembrane region" description="Helical" evidence="8">
    <location>
        <begin position="85"/>
        <end position="105"/>
    </location>
</feature>
<protein>
    <recommendedName>
        <fullName evidence="2">histidine kinase</fullName>
        <ecNumber evidence="2">2.7.13.3</ecNumber>
    </recommendedName>
</protein>
<evidence type="ECO:0000256" key="1">
    <source>
        <dbReference type="ARBA" id="ARBA00000085"/>
    </source>
</evidence>
<evidence type="ECO:0000313" key="9">
    <source>
        <dbReference type="EMBL" id="NEG77419.1"/>
    </source>
</evidence>
<dbReference type="RefSeq" id="WP_152349354.1">
    <property type="nucleotide sequence ID" value="NZ_WBSN01000001.1"/>
</dbReference>
<feature type="coiled-coil region" evidence="6">
    <location>
        <begin position="193"/>
        <end position="223"/>
    </location>
</feature>
<dbReference type="GO" id="GO:0000160">
    <property type="term" value="P:phosphorelay signal transduction system"/>
    <property type="evidence" value="ECO:0007669"/>
    <property type="project" value="UniProtKB-KW"/>
</dbReference>
<name>A0A7K3TFD4_9BIFI</name>
<dbReference type="Proteomes" id="UP000469763">
    <property type="component" value="Unassembled WGS sequence"/>
</dbReference>
<dbReference type="PANTHER" id="PTHR24421">
    <property type="entry name" value="NITRATE/NITRITE SENSOR PROTEIN NARX-RELATED"/>
    <property type="match status" value="1"/>
</dbReference>
<proteinExistence type="predicted"/>
<evidence type="ECO:0000256" key="7">
    <source>
        <dbReference type="SAM" id="MobiDB-lite"/>
    </source>
</evidence>
<dbReference type="Gene3D" id="1.20.5.1930">
    <property type="match status" value="1"/>
</dbReference>
<dbReference type="Gene3D" id="3.30.565.10">
    <property type="entry name" value="Histidine kinase-like ATPase, C-terminal domain"/>
    <property type="match status" value="1"/>
</dbReference>
<feature type="compositionally biased region" description="Low complexity" evidence="7">
    <location>
        <begin position="7"/>
        <end position="17"/>
    </location>
</feature>
<reference evidence="9 10" key="1">
    <citation type="submission" date="2019-10" db="EMBL/GenBank/DDBJ databases">
        <title>Bifidobacterium from non-human primates.</title>
        <authorList>
            <person name="Modesto M."/>
        </authorList>
    </citation>
    <scope>NUCLEOTIDE SEQUENCE [LARGE SCALE GENOMIC DNA]</scope>
    <source>
        <strain evidence="9 10">TREC</strain>
    </source>
</reference>
<keyword evidence="6" id="KW-0175">Coiled coil</keyword>
<evidence type="ECO:0000256" key="8">
    <source>
        <dbReference type="SAM" id="Phobius"/>
    </source>
</evidence>
<feature type="transmembrane region" description="Helical" evidence="8">
    <location>
        <begin position="57"/>
        <end position="78"/>
    </location>
</feature>
<dbReference type="InterPro" id="IPR036259">
    <property type="entry name" value="MFS_trans_sf"/>
</dbReference>
<comment type="catalytic activity">
    <reaction evidence="1">
        <text>ATP + protein L-histidine = ADP + protein N-phospho-L-histidine.</text>
        <dbReference type="EC" id="2.7.13.3"/>
    </reaction>
</comment>
<keyword evidence="8" id="KW-1133">Transmembrane helix</keyword>
<keyword evidence="8" id="KW-0812">Transmembrane</keyword>
<dbReference type="PANTHER" id="PTHR24421:SF10">
    <property type="entry name" value="NITRATE_NITRITE SENSOR PROTEIN NARQ"/>
    <property type="match status" value="1"/>
</dbReference>
<dbReference type="GO" id="GO:0004673">
    <property type="term" value="F:protein histidine kinase activity"/>
    <property type="evidence" value="ECO:0007669"/>
    <property type="project" value="UniProtKB-EC"/>
</dbReference>
<evidence type="ECO:0000256" key="3">
    <source>
        <dbReference type="ARBA" id="ARBA00022679"/>
    </source>
</evidence>
<dbReference type="SUPFAM" id="SSF103473">
    <property type="entry name" value="MFS general substrate transporter"/>
    <property type="match status" value="1"/>
</dbReference>
<feature type="region of interest" description="Disordered" evidence="7">
    <location>
        <begin position="1"/>
        <end position="43"/>
    </location>
</feature>
<comment type="caution">
    <text evidence="9">The sequence shown here is derived from an EMBL/GenBank/DDBJ whole genome shotgun (WGS) entry which is preliminary data.</text>
</comment>
<sequence length="442" mass="45585">MSDHAAHPNADADASSNGRAGGDSHDPVAAHAGSGANGPDGNAAGTITSGRVADHPAVMAIAAGVGFTLVFAVASAITGTTTVPVLIMALAAGIAASLAYGHPLIADYANALLWAATCLLPPLAGGATLMAVPAAVTCMLAARRGTGHGMAIAAAQLMALAAGALLGIVQPAGGFAAMAVPFLLAAAPVAGLLMAWKRRLDRAQEAERELERRRRAMHEQEQRTAAATRIHDRVTNRLAYLILRIDGDQAAWSDRRPTPDGLQTELSDLAGIAQDVLDETRGVIGILNGDEPSMASDDETAMLRSHLGEVSGRLEALGFTVDAAVEGTLPRDCGLDALNALHDLIDEAGNNIAKHAEPRTPCGMRIVLDDARATLTARNRVRTMSSSSASLNAGTGLAAKTARIRELGGELHYAREGDTWTLRAIIPFRTSTAIPGADDALD</sequence>
<dbReference type="OrthoDB" id="3230610at2"/>
<feature type="transmembrane region" description="Helical" evidence="8">
    <location>
        <begin position="175"/>
        <end position="196"/>
    </location>
</feature>
<dbReference type="EC" id="2.7.13.3" evidence="2"/>
<gene>
    <name evidence="9" type="ORF">GFD22_00125</name>
</gene>
<accession>A0A7K3TFD4</accession>
<organism evidence="9 10">
    <name type="scientific">Bifidobacterium avesanii</name>
    <dbReference type="NCBI Taxonomy" id="1798157"/>
    <lineage>
        <taxon>Bacteria</taxon>
        <taxon>Bacillati</taxon>
        <taxon>Actinomycetota</taxon>
        <taxon>Actinomycetes</taxon>
        <taxon>Bifidobacteriales</taxon>
        <taxon>Bifidobacteriaceae</taxon>
        <taxon>Bifidobacterium</taxon>
    </lineage>
</organism>
<keyword evidence="4" id="KW-0418">Kinase</keyword>
<evidence type="ECO:0000256" key="5">
    <source>
        <dbReference type="ARBA" id="ARBA00023012"/>
    </source>
</evidence>
<feature type="transmembrane region" description="Helical" evidence="8">
    <location>
        <begin position="111"/>
        <end position="142"/>
    </location>
</feature>
<keyword evidence="10" id="KW-1185">Reference proteome</keyword>
<evidence type="ECO:0000313" key="10">
    <source>
        <dbReference type="Proteomes" id="UP000469763"/>
    </source>
</evidence>
<keyword evidence="8" id="KW-0472">Membrane</keyword>
<dbReference type="InterPro" id="IPR036890">
    <property type="entry name" value="HATPase_C_sf"/>
</dbReference>